<dbReference type="AlphaFoldDB" id="A0A0L8HK04"/>
<evidence type="ECO:0000256" key="2">
    <source>
        <dbReference type="ARBA" id="ARBA00008023"/>
    </source>
</evidence>
<evidence type="ECO:0000256" key="10">
    <source>
        <dbReference type="ARBA" id="ARBA00093218"/>
    </source>
</evidence>
<dbReference type="GO" id="GO:0009204">
    <property type="term" value="P:deoxyribonucleoside triphosphate catabolic process"/>
    <property type="evidence" value="ECO:0007669"/>
    <property type="project" value="UniProtKB-UniRule"/>
</dbReference>
<reference evidence="15" key="1">
    <citation type="submission" date="2015-07" db="EMBL/GenBank/DDBJ databases">
        <title>MeaNS - Measles Nucleotide Surveillance Program.</title>
        <authorList>
            <person name="Tran T."/>
            <person name="Druce J."/>
        </authorList>
    </citation>
    <scope>NUCLEOTIDE SEQUENCE</scope>
    <source>
        <strain evidence="15">UCB-OBI-ISO-001</strain>
        <tissue evidence="15">Gonad</tissue>
    </source>
</reference>
<dbReference type="GO" id="GO:0035870">
    <property type="term" value="F:dITP diphosphatase activity"/>
    <property type="evidence" value="ECO:0007669"/>
    <property type="project" value="UniProtKB-UniRule"/>
</dbReference>
<dbReference type="EMBL" id="KQ417945">
    <property type="protein sequence ID" value="KOF89578.1"/>
    <property type="molecule type" value="Genomic_DNA"/>
</dbReference>
<dbReference type="HAMAP" id="MF_03148">
    <property type="entry name" value="HAM1_NTPase"/>
    <property type="match status" value="1"/>
</dbReference>
<organism evidence="15">
    <name type="scientific">Octopus bimaculoides</name>
    <name type="common">California two-spotted octopus</name>
    <dbReference type="NCBI Taxonomy" id="37653"/>
    <lineage>
        <taxon>Eukaryota</taxon>
        <taxon>Metazoa</taxon>
        <taxon>Spiralia</taxon>
        <taxon>Lophotrochozoa</taxon>
        <taxon>Mollusca</taxon>
        <taxon>Cephalopoda</taxon>
        <taxon>Coleoidea</taxon>
        <taxon>Octopodiformes</taxon>
        <taxon>Octopoda</taxon>
        <taxon>Incirrata</taxon>
        <taxon>Octopodidae</taxon>
        <taxon>Octopus</taxon>
    </lineage>
</organism>
<gene>
    <name evidence="15" type="ORF">OCBIM_22012863mg</name>
</gene>
<dbReference type="PANTHER" id="PTHR11067">
    <property type="entry name" value="INOSINE TRIPHOSPHATE PYROPHOSPHATASE/HAM1 PROTEIN"/>
    <property type="match status" value="1"/>
</dbReference>
<dbReference type="GO" id="GO:0046872">
    <property type="term" value="F:metal ion binding"/>
    <property type="evidence" value="ECO:0007669"/>
    <property type="project" value="UniProtKB-KW"/>
</dbReference>
<evidence type="ECO:0000256" key="13">
    <source>
        <dbReference type="HAMAP-Rule" id="MF_03148"/>
    </source>
</evidence>
<comment type="catalytic activity">
    <reaction evidence="11">
        <text>dITP + H2O = dIMP + diphosphate + H(+)</text>
        <dbReference type="Rhea" id="RHEA:28342"/>
        <dbReference type="ChEBI" id="CHEBI:15377"/>
        <dbReference type="ChEBI" id="CHEBI:15378"/>
        <dbReference type="ChEBI" id="CHEBI:33019"/>
        <dbReference type="ChEBI" id="CHEBI:61194"/>
        <dbReference type="ChEBI" id="CHEBI:61382"/>
        <dbReference type="EC" id="3.6.1.66"/>
    </reaction>
    <physiologicalReaction direction="left-to-right" evidence="11">
        <dbReference type="Rhea" id="RHEA:28343"/>
    </physiologicalReaction>
</comment>
<protein>
    <recommendedName>
        <fullName evidence="13">Inosine triphosphate pyrophosphatase</fullName>
        <shortName evidence="13">ITPase</shortName>
        <shortName evidence="13">Inosine triphosphatase</shortName>
        <ecNumber evidence="13">3.6.1.66</ecNumber>
    </recommendedName>
    <alternativeName>
        <fullName evidence="13">Non-canonical purine NTP pyrophosphatase</fullName>
    </alternativeName>
    <alternativeName>
        <fullName evidence="13">Non-standard purine NTP pyrophosphatase</fullName>
    </alternativeName>
    <alternativeName>
        <fullName evidence="13">Nucleoside-triphosphate diphosphatase</fullName>
    </alternativeName>
    <alternativeName>
        <fullName evidence="13">Nucleoside-triphosphate pyrophosphatase</fullName>
        <shortName evidence="13">NTPase</shortName>
    </alternativeName>
    <alternativeName>
        <fullName evidence="13">XTP/dITP diphosphatase</fullName>
    </alternativeName>
</protein>
<dbReference type="CDD" id="cd00515">
    <property type="entry name" value="HAM1"/>
    <property type="match status" value="1"/>
</dbReference>
<feature type="binding site" evidence="13">
    <location>
        <begin position="30"/>
        <end position="35"/>
    </location>
    <ligand>
        <name>ITP</name>
        <dbReference type="ChEBI" id="CHEBI:61402"/>
    </ligand>
</feature>
<dbReference type="SUPFAM" id="SSF52972">
    <property type="entry name" value="ITPase-like"/>
    <property type="match status" value="1"/>
</dbReference>
<comment type="catalytic activity">
    <reaction evidence="13">
        <text>XTP + H2O = XMP + diphosphate + H(+)</text>
        <dbReference type="Rhea" id="RHEA:28610"/>
        <dbReference type="ChEBI" id="CHEBI:15377"/>
        <dbReference type="ChEBI" id="CHEBI:15378"/>
        <dbReference type="ChEBI" id="CHEBI:33019"/>
        <dbReference type="ChEBI" id="CHEBI:57464"/>
        <dbReference type="ChEBI" id="CHEBI:61314"/>
        <dbReference type="EC" id="3.6.1.66"/>
    </reaction>
</comment>
<dbReference type="Pfam" id="PF01725">
    <property type="entry name" value="Ham1p_like"/>
    <property type="match status" value="1"/>
</dbReference>
<sequence length="211" mass="23430">MNGMVKALHIGDRENTCSGQVNMTTITFVTGNANKLKEFIQILGKNFPYKLINENIDIPEYQGESDDISRAKCLEAAKIVKGPVVVEDTSLCFNALGGLPGPYIKWFLDKLKPEGLHHLLHGFEDKSAYALCTLAFSTGNLETPVLLFKGQTDGKIVEPSGPNDFGWDPCFQPDGFDQTYAEMPKELKNSLSHRGKAVMAFKEHFMNKTLK</sequence>
<dbReference type="FunFam" id="3.90.950.10:FF:000003">
    <property type="entry name" value="Inosine triphosphate pyrophosphatase"/>
    <property type="match status" value="1"/>
</dbReference>
<feature type="binding site" evidence="13">
    <location>
        <begin position="193"/>
        <end position="194"/>
    </location>
    <ligand>
        <name>ITP</name>
        <dbReference type="ChEBI" id="CHEBI:61402"/>
    </ligand>
</feature>
<accession>A0A0L8HK04</accession>
<dbReference type="KEGG" id="obi:106870217"/>
<feature type="binding site" evidence="13">
    <location>
        <position position="72"/>
    </location>
    <ligand>
        <name>ITP</name>
        <dbReference type="ChEBI" id="CHEBI:61402"/>
    </ligand>
</feature>
<evidence type="ECO:0000256" key="14">
    <source>
        <dbReference type="RuleBase" id="RU003781"/>
    </source>
</evidence>
<evidence type="ECO:0000256" key="6">
    <source>
        <dbReference type="ARBA" id="ARBA00022801"/>
    </source>
</evidence>
<comment type="function">
    <text evidence="9">Pyrophosphatase that hydrolyzes the non-canonical purine nucleotides inosine triphosphate (ITP), deoxyinosine triphosphate (dITP) as well as 2'-deoxy-N-6-hydroxylaminopurine triphosphate (dHAPTP) and xanthosine 5'-triphosphate (XTP) to their respective monophosphate derivatives. The enzyme does not distinguish between the deoxy- and ribose forms. Probably excludes non-canonical purines from RNA and DNA precursor pools, thus preventing their incorporation into RNA and DNA and avoiding chromosomal lesions.</text>
</comment>
<evidence type="ECO:0000313" key="15">
    <source>
        <dbReference type="EMBL" id="KOF89578.1"/>
    </source>
</evidence>
<feature type="binding site" evidence="13">
    <location>
        <position position="188"/>
    </location>
    <ligand>
        <name>ITP</name>
        <dbReference type="ChEBI" id="CHEBI:61402"/>
    </ligand>
</feature>
<evidence type="ECO:0000256" key="12">
    <source>
        <dbReference type="ARBA" id="ARBA00093271"/>
    </source>
</evidence>
<keyword evidence="6 13" id="KW-0378">Hydrolase</keyword>
<dbReference type="InterPro" id="IPR029001">
    <property type="entry name" value="ITPase-like_fam"/>
</dbReference>
<dbReference type="GO" id="GO:0009117">
    <property type="term" value="P:nucleotide metabolic process"/>
    <property type="evidence" value="ECO:0007669"/>
    <property type="project" value="UniProtKB-KW"/>
</dbReference>
<evidence type="ECO:0000256" key="8">
    <source>
        <dbReference type="ARBA" id="ARBA00023080"/>
    </source>
</evidence>
<keyword evidence="7 13" id="KW-0460">Magnesium</keyword>
<dbReference type="GO" id="GO:0000166">
    <property type="term" value="F:nucleotide binding"/>
    <property type="evidence" value="ECO:0007669"/>
    <property type="project" value="UniProtKB-KW"/>
</dbReference>
<evidence type="ECO:0000256" key="5">
    <source>
        <dbReference type="ARBA" id="ARBA00022741"/>
    </source>
</evidence>
<comment type="subcellular location">
    <subcellularLocation>
        <location evidence="1 13">Cytoplasm</location>
    </subcellularLocation>
</comment>
<dbReference type="PANTHER" id="PTHR11067:SF9">
    <property type="entry name" value="INOSINE TRIPHOSPHATE PYROPHOSPHATASE"/>
    <property type="match status" value="1"/>
</dbReference>
<comment type="catalytic activity">
    <reaction evidence="12">
        <text>N(6)-hydroxy-dATP + H2O = N(6)-hydroxy-dAMP + diphosphate + H(+)</text>
        <dbReference type="Rhea" id="RHEA:83971"/>
        <dbReference type="ChEBI" id="CHEBI:15377"/>
        <dbReference type="ChEBI" id="CHEBI:15378"/>
        <dbReference type="ChEBI" id="CHEBI:33019"/>
        <dbReference type="ChEBI" id="CHEBI:233529"/>
        <dbReference type="ChEBI" id="CHEBI:233530"/>
    </reaction>
    <physiologicalReaction direction="left-to-right" evidence="12">
        <dbReference type="Rhea" id="RHEA:83972"/>
    </physiologicalReaction>
</comment>
<comment type="similarity">
    <text evidence="2 13 14">Belongs to the HAM1 NTPase family.</text>
</comment>
<dbReference type="OMA" id="YDPIFQP"/>
<feature type="binding site" evidence="13">
    <location>
        <begin position="165"/>
        <end position="168"/>
    </location>
    <ligand>
        <name>ITP</name>
        <dbReference type="ChEBI" id="CHEBI:61402"/>
    </ligand>
</feature>
<dbReference type="GO" id="GO:0036220">
    <property type="term" value="F:ITP diphosphatase activity"/>
    <property type="evidence" value="ECO:0007669"/>
    <property type="project" value="UniProtKB-UniRule"/>
</dbReference>
<keyword evidence="8 13" id="KW-0546">Nucleotide metabolism</keyword>
<dbReference type="OrthoDB" id="6288734at2759"/>
<comment type="function">
    <text evidence="13">Pyrophosphatase that hydrolyzes non-canonical purine nucleotides such as inosine triphosphate (ITP), deoxyinosine triphosphate (dITP) or xanthosine 5'-triphosphate (XTP) to their respective monophosphate derivatives. The enzyme does not distinguish between the deoxy- and ribose forms. Probably excludes non-canonical purines from RNA and DNA precursor pools, thus preventing their incorporation into RNA and DNA and avoiding chromosomal lesions.</text>
</comment>
<feature type="binding site" evidence="13">
    <location>
        <position position="60"/>
    </location>
    <ligand>
        <name>Mg(2+)</name>
        <dbReference type="ChEBI" id="CHEBI:18420"/>
    </ligand>
</feature>
<proteinExistence type="inferred from homology"/>
<keyword evidence="4 13" id="KW-0479">Metal-binding</keyword>
<keyword evidence="3 13" id="KW-0963">Cytoplasm</keyword>
<keyword evidence="5 13" id="KW-0547">Nucleotide-binding</keyword>
<dbReference type="EC" id="3.6.1.66" evidence="13"/>
<dbReference type="Gene3D" id="3.90.950.10">
    <property type="match status" value="1"/>
</dbReference>
<evidence type="ECO:0000256" key="7">
    <source>
        <dbReference type="ARBA" id="ARBA00022842"/>
    </source>
</evidence>
<evidence type="ECO:0000256" key="4">
    <source>
        <dbReference type="ARBA" id="ARBA00022723"/>
    </source>
</evidence>
<feature type="binding site" evidence="13">
    <location>
        <begin position="88"/>
        <end position="89"/>
    </location>
    <ligand>
        <name>ITP</name>
        <dbReference type="ChEBI" id="CHEBI:61402"/>
    </ligand>
</feature>
<name>A0A0L8HK04_OCTBM</name>
<evidence type="ECO:0000256" key="1">
    <source>
        <dbReference type="ARBA" id="ARBA00004496"/>
    </source>
</evidence>
<dbReference type="GO" id="GO:0005737">
    <property type="term" value="C:cytoplasm"/>
    <property type="evidence" value="ECO:0007669"/>
    <property type="project" value="UniProtKB-SubCell"/>
</dbReference>
<comment type="cofactor">
    <cofactor evidence="13">
        <name>Mg(2+)</name>
        <dbReference type="ChEBI" id="CHEBI:18420"/>
    </cofactor>
    <cofactor evidence="13">
        <name>Mn(2+)</name>
        <dbReference type="ChEBI" id="CHEBI:29035"/>
    </cofactor>
    <text evidence="13">Binds 1 divalent metal cation per subunit; can use either Mg(2+) or Mn(2+).</text>
</comment>
<evidence type="ECO:0000256" key="9">
    <source>
        <dbReference type="ARBA" id="ARBA00054940"/>
    </source>
</evidence>
<dbReference type="NCBIfam" id="TIGR00042">
    <property type="entry name" value="RdgB/HAM1 family non-canonical purine NTP pyrophosphatase"/>
    <property type="match status" value="1"/>
</dbReference>
<evidence type="ECO:0000256" key="11">
    <source>
        <dbReference type="ARBA" id="ARBA00093255"/>
    </source>
</evidence>
<keyword evidence="13" id="KW-0464">Manganese</keyword>
<dbReference type="GO" id="GO:0036222">
    <property type="term" value="F:XTP diphosphatase activity"/>
    <property type="evidence" value="ECO:0007669"/>
    <property type="project" value="UniProtKB-UniRule"/>
</dbReference>
<dbReference type="STRING" id="37653.A0A0L8HK04"/>
<dbReference type="InterPro" id="IPR027502">
    <property type="entry name" value="ITPase"/>
</dbReference>
<comment type="catalytic activity">
    <reaction evidence="10">
        <text>ITP + H2O = IMP + diphosphate + H(+)</text>
        <dbReference type="Rhea" id="RHEA:29399"/>
        <dbReference type="ChEBI" id="CHEBI:15377"/>
        <dbReference type="ChEBI" id="CHEBI:15378"/>
        <dbReference type="ChEBI" id="CHEBI:33019"/>
        <dbReference type="ChEBI" id="CHEBI:58053"/>
        <dbReference type="ChEBI" id="CHEBI:61402"/>
        <dbReference type="EC" id="3.6.1.66"/>
    </reaction>
    <physiologicalReaction direction="left-to-right" evidence="10">
        <dbReference type="Rhea" id="RHEA:29400"/>
    </physiologicalReaction>
</comment>
<comment type="subunit">
    <text evidence="13">Homodimer.</text>
</comment>
<evidence type="ECO:0000256" key="3">
    <source>
        <dbReference type="ARBA" id="ARBA00022490"/>
    </source>
</evidence>
<dbReference type="InterPro" id="IPR002637">
    <property type="entry name" value="RdgB/HAM1"/>
</dbReference>
<feature type="binding site" evidence="13">
    <location>
        <position position="88"/>
    </location>
    <ligand>
        <name>Mg(2+)</name>
        <dbReference type="ChEBI" id="CHEBI:18420"/>
    </ligand>
</feature>